<evidence type="ECO:0000256" key="8">
    <source>
        <dbReference type="SAM" id="Phobius"/>
    </source>
</evidence>
<dbReference type="EMBL" id="CP093217">
    <property type="protein sequence ID" value="UQW81695.1"/>
    <property type="molecule type" value="Genomic_DNA"/>
</dbReference>
<accession>A0A2C6WJQ7</accession>
<reference evidence="10" key="1">
    <citation type="journal article" date="2017" name="Appl. Environ. Microbiol.">
        <title>Staphylococcus edaphicus sp. nov., isolated in Antarctica, harbours mecC gene and genomic islands with suspected role in adaptation to extreme environment.</title>
        <authorList>
            <person name="Pantucek R."/>
            <person name="Sedlacek I."/>
            <person name="Indrakova A."/>
            <person name="Vrbovska V."/>
            <person name="Maslanova I."/>
            <person name="Kovarovic V."/>
            <person name="Svec P."/>
            <person name="Kralova S."/>
            <person name="Kristofova L."/>
            <person name="Keklakova J."/>
            <person name="Petras P."/>
            <person name="Doskar J."/>
        </authorList>
    </citation>
    <scope>NUCLEOTIDE SEQUENCE</scope>
    <source>
        <strain evidence="10">CCM 8730</strain>
    </source>
</reference>
<keyword evidence="5 8" id="KW-0812">Transmembrane</keyword>
<evidence type="ECO:0000313" key="12">
    <source>
        <dbReference type="Proteomes" id="UP000223828"/>
    </source>
</evidence>
<evidence type="ECO:0000313" key="11">
    <source>
        <dbReference type="EMBL" id="UQW81695.1"/>
    </source>
</evidence>
<feature type="transmembrane region" description="Helical" evidence="8">
    <location>
        <begin position="21"/>
        <end position="39"/>
    </location>
</feature>
<feature type="transmembrane region" description="Helical" evidence="8">
    <location>
        <begin position="171"/>
        <end position="193"/>
    </location>
</feature>
<dbReference type="GO" id="GO:0005886">
    <property type="term" value="C:plasma membrane"/>
    <property type="evidence" value="ECO:0007669"/>
    <property type="project" value="UniProtKB-SubCell"/>
</dbReference>
<feature type="transmembrane region" description="Helical" evidence="8">
    <location>
        <begin position="249"/>
        <end position="271"/>
    </location>
</feature>
<reference evidence="12" key="2">
    <citation type="submission" date="2017-10" db="EMBL/GenBank/DDBJ databases">
        <title>Staphylococcus edaphicus sp. nov., isolated in Antarctica, harbouring mecC gene and genomic islands essential in adaptation to extreme environment.</title>
        <authorList>
            <person name="Pantucek R."/>
            <person name="Sedlacek I."/>
            <person name="Indrakova A."/>
            <person name="Vrbovska V."/>
            <person name="Maslanova I."/>
            <person name="Kovarovic V."/>
            <person name="Svec P."/>
            <person name="Kralova S."/>
            <person name="Kristofova L."/>
            <person name="Keklakova J."/>
            <person name="Petras P."/>
            <person name="Doskar J."/>
        </authorList>
    </citation>
    <scope>NUCLEOTIDE SEQUENCE [LARGE SCALE GENOMIC DNA]</scope>
    <source>
        <strain evidence="12">CCM 5085</strain>
    </source>
</reference>
<evidence type="ECO:0000256" key="7">
    <source>
        <dbReference type="ARBA" id="ARBA00023136"/>
    </source>
</evidence>
<keyword evidence="4" id="KW-1003">Cell membrane</keyword>
<evidence type="ECO:0000256" key="2">
    <source>
        <dbReference type="ARBA" id="ARBA00007783"/>
    </source>
</evidence>
<evidence type="ECO:0000259" key="9">
    <source>
        <dbReference type="PROSITE" id="PS51012"/>
    </source>
</evidence>
<dbReference type="InterPro" id="IPR013525">
    <property type="entry name" value="ABC2_TM"/>
</dbReference>
<dbReference type="InterPro" id="IPR051449">
    <property type="entry name" value="ABC-2_transporter_component"/>
</dbReference>
<evidence type="ECO:0000313" key="13">
    <source>
        <dbReference type="Proteomes" id="UP001056588"/>
    </source>
</evidence>
<dbReference type="RefSeq" id="WP_099091295.1">
    <property type="nucleotide sequence ID" value="NZ_CP093217.1"/>
</dbReference>
<feature type="transmembrane region" description="Helical" evidence="8">
    <location>
        <begin position="214"/>
        <end position="243"/>
    </location>
</feature>
<name>A0A2C6WJQ7_9STAP</name>
<evidence type="ECO:0000256" key="4">
    <source>
        <dbReference type="ARBA" id="ARBA00022475"/>
    </source>
</evidence>
<reference evidence="10" key="3">
    <citation type="submission" date="2017-10" db="EMBL/GenBank/DDBJ databases">
        <authorList>
            <person name="Vrbovska V."/>
            <person name="Kovarovic V."/>
            <person name="Indrakova A."/>
        </authorList>
    </citation>
    <scope>NUCLEOTIDE SEQUENCE</scope>
    <source>
        <strain evidence="10">CCM 8730</strain>
    </source>
</reference>
<dbReference type="OrthoDB" id="9776218at2"/>
<evidence type="ECO:0000256" key="5">
    <source>
        <dbReference type="ARBA" id="ARBA00022692"/>
    </source>
</evidence>
<dbReference type="InterPro" id="IPR047817">
    <property type="entry name" value="ABC2_TM_bact-type"/>
</dbReference>
<gene>
    <name evidence="10" type="ORF">BTJ66_12605</name>
    <name evidence="11" type="ORF">MNY58_00850</name>
</gene>
<dbReference type="GO" id="GO:0140359">
    <property type="term" value="F:ABC-type transporter activity"/>
    <property type="evidence" value="ECO:0007669"/>
    <property type="project" value="InterPro"/>
</dbReference>
<dbReference type="PROSITE" id="PS51012">
    <property type="entry name" value="ABC_TM2"/>
    <property type="match status" value="1"/>
</dbReference>
<dbReference type="Pfam" id="PF12698">
    <property type="entry name" value="ABC2_membrane_3"/>
    <property type="match status" value="1"/>
</dbReference>
<comment type="subcellular location">
    <subcellularLocation>
        <location evidence="1">Cell membrane</location>
        <topology evidence="1">Multi-pass membrane protein</topology>
    </subcellularLocation>
</comment>
<comment type="similarity">
    <text evidence="2">Belongs to the ABC-2 integral membrane protein family.</text>
</comment>
<reference evidence="11" key="4">
    <citation type="submission" date="2022-03" db="EMBL/GenBank/DDBJ databases">
        <title>Complete Genome Sequence of Staphylococcus edaphicus strain CCM 8731.</title>
        <authorList>
            <person name="Rimmer C.O."/>
            <person name="Thomas J.C."/>
        </authorList>
    </citation>
    <scope>NUCLEOTIDE SEQUENCE</scope>
    <source>
        <strain evidence="11">CCM 8731</strain>
    </source>
</reference>
<evidence type="ECO:0000313" key="10">
    <source>
        <dbReference type="EMBL" id="PHK48619.1"/>
    </source>
</evidence>
<keyword evidence="3" id="KW-0813">Transport</keyword>
<evidence type="ECO:0000256" key="6">
    <source>
        <dbReference type="ARBA" id="ARBA00022989"/>
    </source>
</evidence>
<feature type="domain" description="ABC transmembrane type-2" evidence="9">
    <location>
        <begin position="115"/>
        <end position="361"/>
    </location>
</feature>
<dbReference type="PANTHER" id="PTHR30294">
    <property type="entry name" value="MEMBRANE COMPONENT OF ABC TRANSPORTER YHHJ-RELATED"/>
    <property type="match status" value="1"/>
</dbReference>
<keyword evidence="6 8" id="KW-1133">Transmembrane helix</keyword>
<dbReference type="Proteomes" id="UP001056588">
    <property type="component" value="Chromosome"/>
</dbReference>
<keyword evidence="13" id="KW-1185">Reference proteome</keyword>
<dbReference type="AlphaFoldDB" id="A0A2C6WJQ7"/>
<dbReference type="PANTHER" id="PTHR30294:SF38">
    <property type="entry name" value="TRANSPORT PERMEASE PROTEIN"/>
    <property type="match status" value="1"/>
</dbReference>
<feature type="transmembrane region" description="Helical" evidence="8">
    <location>
        <begin position="335"/>
        <end position="358"/>
    </location>
</feature>
<evidence type="ECO:0000256" key="1">
    <source>
        <dbReference type="ARBA" id="ARBA00004651"/>
    </source>
</evidence>
<evidence type="ECO:0000256" key="3">
    <source>
        <dbReference type="ARBA" id="ARBA00022448"/>
    </source>
</evidence>
<sequence>MRFKAVFIRVTKELLRDKRTLALMLFAPLLVLTLLYFVFDTNSETNLKIGVDDHVPEKIVNALPSNKVDIVHIQSPDSIKKTIVDSKLDSYLTKHGSNIEVTYTNEDPSKTASTKQLLGSVMQKNKMQDMVDIVEKLPDHMKQGNAQSSESIKLDNHYLYGDADSTYFDKMFPILIGFFVFLFVFLISGIGLLRERTNGTLERLLATSVKRSEIVFGYLVGYGLFAILQTLLIVFYAILILNIEVVGSIWWVLLINILIALAALSMGIFVSTFANSEFQMMQFIPIVAIPQVFFSGIIPLENITNWVSVIGYLFPLRYAGDALTNIMIKGQGFEFIWFDVCILFVFIFVFTILNIVGLKRYRKV</sequence>
<keyword evidence="7 8" id="KW-0472">Membrane</keyword>
<organism evidence="10 12">
    <name type="scientific">Staphylococcus edaphicus</name>
    <dbReference type="NCBI Taxonomy" id="1955013"/>
    <lineage>
        <taxon>Bacteria</taxon>
        <taxon>Bacillati</taxon>
        <taxon>Bacillota</taxon>
        <taxon>Bacilli</taxon>
        <taxon>Bacillales</taxon>
        <taxon>Staphylococcaceae</taxon>
        <taxon>Staphylococcus</taxon>
    </lineage>
</organism>
<feature type="transmembrane region" description="Helical" evidence="8">
    <location>
        <begin position="292"/>
        <end position="315"/>
    </location>
</feature>
<dbReference type="Proteomes" id="UP000223828">
    <property type="component" value="Unassembled WGS sequence"/>
</dbReference>
<protein>
    <submittedName>
        <fullName evidence="10">ABC transporter permease</fullName>
    </submittedName>
</protein>
<dbReference type="EMBL" id="MRZN01000029">
    <property type="protein sequence ID" value="PHK48619.1"/>
    <property type="molecule type" value="Genomic_DNA"/>
</dbReference>
<proteinExistence type="inferred from homology"/>